<proteinExistence type="predicted"/>
<accession>A0AAV8YQ04</accession>
<dbReference type="InterPro" id="IPR009057">
    <property type="entry name" value="Homeodomain-like_sf"/>
</dbReference>
<evidence type="ECO:0000313" key="2">
    <source>
        <dbReference type="EMBL" id="KAJ8953606.1"/>
    </source>
</evidence>
<dbReference type="EMBL" id="JAPWTK010000055">
    <property type="protein sequence ID" value="KAJ8953606.1"/>
    <property type="molecule type" value="Genomic_DNA"/>
</dbReference>
<reference evidence="2" key="1">
    <citation type="journal article" date="2023" name="Insect Mol. Biol.">
        <title>Genome sequencing provides insights into the evolution of gene families encoding plant cell wall-degrading enzymes in longhorned beetles.</title>
        <authorList>
            <person name="Shin N.R."/>
            <person name="Okamura Y."/>
            <person name="Kirsch R."/>
            <person name="Pauchet Y."/>
        </authorList>
    </citation>
    <scope>NUCLEOTIDE SEQUENCE</scope>
    <source>
        <strain evidence="2">AMC_N1</strain>
    </source>
</reference>
<dbReference type="Proteomes" id="UP001162162">
    <property type="component" value="Unassembled WGS sequence"/>
</dbReference>
<protein>
    <recommendedName>
        <fullName evidence="4">Transposase</fullName>
    </recommendedName>
</protein>
<organism evidence="2 3">
    <name type="scientific">Aromia moschata</name>
    <dbReference type="NCBI Taxonomy" id="1265417"/>
    <lineage>
        <taxon>Eukaryota</taxon>
        <taxon>Metazoa</taxon>
        <taxon>Ecdysozoa</taxon>
        <taxon>Arthropoda</taxon>
        <taxon>Hexapoda</taxon>
        <taxon>Insecta</taxon>
        <taxon>Pterygota</taxon>
        <taxon>Neoptera</taxon>
        <taxon>Endopterygota</taxon>
        <taxon>Coleoptera</taxon>
        <taxon>Polyphaga</taxon>
        <taxon>Cucujiformia</taxon>
        <taxon>Chrysomeloidea</taxon>
        <taxon>Cerambycidae</taxon>
        <taxon>Cerambycinae</taxon>
        <taxon>Callichromatini</taxon>
        <taxon>Aromia</taxon>
    </lineage>
</organism>
<sequence length="103" mass="11740">MPRHNLFSNEKMRDMRQPGFKIFENLYDILGETGSLRPKRDSAGRPKTLNPEQEEEILVRVAENPELSTRRIAMETGGQTSDPYSVTISKKACQTTNICVVDR</sequence>
<evidence type="ECO:0008006" key="4">
    <source>
        <dbReference type="Google" id="ProtNLM"/>
    </source>
</evidence>
<dbReference type="GO" id="GO:0005634">
    <property type="term" value="C:nucleus"/>
    <property type="evidence" value="ECO:0007669"/>
    <property type="project" value="UniProtKB-SubCell"/>
</dbReference>
<comment type="subcellular location">
    <subcellularLocation>
        <location evidence="1">Nucleus</location>
    </subcellularLocation>
</comment>
<evidence type="ECO:0000313" key="3">
    <source>
        <dbReference type="Proteomes" id="UP001162162"/>
    </source>
</evidence>
<comment type="caution">
    <text evidence="2">The sequence shown here is derived from an EMBL/GenBank/DDBJ whole genome shotgun (WGS) entry which is preliminary data.</text>
</comment>
<name>A0AAV8YQ04_9CUCU</name>
<dbReference type="SUPFAM" id="SSF46689">
    <property type="entry name" value="Homeodomain-like"/>
    <property type="match status" value="1"/>
</dbReference>
<gene>
    <name evidence="2" type="ORF">NQ318_003030</name>
</gene>
<keyword evidence="3" id="KW-1185">Reference proteome</keyword>
<evidence type="ECO:0000256" key="1">
    <source>
        <dbReference type="ARBA" id="ARBA00004123"/>
    </source>
</evidence>
<dbReference type="AlphaFoldDB" id="A0AAV8YQ04"/>